<evidence type="ECO:0000256" key="1">
    <source>
        <dbReference type="SAM" id="MobiDB-lite"/>
    </source>
</evidence>
<feature type="compositionally biased region" description="Polar residues" evidence="1">
    <location>
        <begin position="222"/>
        <end position="234"/>
    </location>
</feature>
<feature type="region of interest" description="Disordered" evidence="1">
    <location>
        <begin position="215"/>
        <end position="260"/>
    </location>
</feature>
<comment type="caution">
    <text evidence="2">The sequence shown here is derived from an EMBL/GenBank/DDBJ whole genome shotgun (WGS) entry which is preliminary data.</text>
</comment>
<evidence type="ECO:0000313" key="2">
    <source>
        <dbReference type="EMBL" id="CAK5271064.1"/>
    </source>
</evidence>
<name>A0AAD2H6X1_9AGAR</name>
<organism evidence="2 3">
    <name type="scientific">Mycena citricolor</name>
    <dbReference type="NCBI Taxonomy" id="2018698"/>
    <lineage>
        <taxon>Eukaryota</taxon>
        <taxon>Fungi</taxon>
        <taxon>Dikarya</taxon>
        <taxon>Basidiomycota</taxon>
        <taxon>Agaricomycotina</taxon>
        <taxon>Agaricomycetes</taxon>
        <taxon>Agaricomycetidae</taxon>
        <taxon>Agaricales</taxon>
        <taxon>Marasmiineae</taxon>
        <taxon>Mycenaceae</taxon>
        <taxon>Mycena</taxon>
    </lineage>
</organism>
<reference evidence="2" key="1">
    <citation type="submission" date="2023-11" db="EMBL/GenBank/DDBJ databases">
        <authorList>
            <person name="De Vega J J."/>
            <person name="De Vega J J."/>
        </authorList>
    </citation>
    <scope>NUCLEOTIDE SEQUENCE</scope>
</reference>
<accession>A0AAD2H6X1</accession>
<dbReference type="EMBL" id="CAVNYO010000169">
    <property type="protein sequence ID" value="CAK5271064.1"/>
    <property type="molecule type" value="Genomic_DNA"/>
</dbReference>
<keyword evidence="3" id="KW-1185">Reference proteome</keyword>
<proteinExistence type="predicted"/>
<sequence>MIYFASAAVSELNRVAFTLYNTTILHFSIAPNSGLLPLSVNLQRHTVTSQTAMIFSRFSPTKALRRRIHRRSVGMSGADQDADSIEQLFVEHAEMTPPSADALQDVLETNCPFGFSNATLQAENAYKSRIHLQGSRYRLNRDRHLAGRPAIVPGMRRSAEPHSARTADRLVHRSTRCSIRPSPLRHILALAEPAIGEPDAAETPWLPTAEDETILASPAPSQPDTASTSTRSQPLPSPAREPFSSLLPQEPHYIAKPTPKRIKELQRLRFFDKENVHRSFIGGMRRPLS</sequence>
<protein>
    <submittedName>
        <fullName evidence="2">Uncharacterized protein</fullName>
    </submittedName>
</protein>
<gene>
    <name evidence="2" type="ORF">MYCIT1_LOCUS15951</name>
</gene>
<dbReference type="Proteomes" id="UP001295794">
    <property type="component" value="Unassembled WGS sequence"/>
</dbReference>
<evidence type="ECO:0000313" key="3">
    <source>
        <dbReference type="Proteomes" id="UP001295794"/>
    </source>
</evidence>
<dbReference type="AlphaFoldDB" id="A0AAD2H6X1"/>